<dbReference type="Pfam" id="PF04773">
    <property type="entry name" value="FecR"/>
    <property type="match status" value="1"/>
</dbReference>
<dbReference type="OrthoDB" id="1452822at2"/>
<dbReference type="Gene3D" id="3.55.50.30">
    <property type="match status" value="1"/>
</dbReference>
<evidence type="ECO:0000259" key="2">
    <source>
        <dbReference type="Pfam" id="PF16344"/>
    </source>
</evidence>
<dbReference type="Proteomes" id="UP000186551">
    <property type="component" value="Unassembled WGS sequence"/>
</dbReference>
<dbReference type="InterPro" id="IPR006860">
    <property type="entry name" value="FecR"/>
</dbReference>
<dbReference type="InterPro" id="IPR012373">
    <property type="entry name" value="Ferrdict_sens_TM"/>
</dbReference>
<dbReference type="Gene3D" id="2.60.120.1440">
    <property type="match status" value="1"/>
</dbReference>
<comment type="caution">
    <text evidence="3">The sequence shown here is derived from an EMBL/GenBank/DDBJ whole genome shotgun (WGS) entry which is preliminary data.</text>
</comment>
<feature type="domain" description="FecR protein" evidence="1">
    <location>
        <begin position="190"/>
        <end position="285"/>
    </location>
</feature>
<protein>
    <recommendedName>
        <fullName evidence="5">FecR family protein</fullName>
    </recommendedName>
</protein>
<keyword evidence="4" id="KW-1185">Reference proteome</keyword>
<dbReference type="RefSeq" id="WP_073852126.1">
    <property type="nucleotide sequence ID" value="NZ_LVWA01000005.1"/>
</dbReference>
<proteinExistence type="predicted"/>
<organism evidence="3 4">
    <name type="scientific">Pontibacter flavimaris</name>
    <dbReference type="NCBI Taxonomy" id="1797110"/>
    <lineage>
        <taxon>Bacteria</taxon>
        <taxon>Pseudomonadati</taxon>
        <taxon>Bacteroidota</taxon>
        <taxon>Cytophagia</taxon>
        <taxon>Cytophagales</taxon>
        <taxon>Hymenobacteraceae</taxon>
        <taxon>Pontibacter</taxon>
    </lineage>
</organism>
<dbReference type="GO" id="GO:0016989">
    <property type="term" value="F:sigma factor antagonist activity"/>
    <property type="evidence" value="ECO:0007669"/>
    <property type="project" value="TreeGrafter"/>
</dbReference>
<dbReference type="InterPro" id="IPR032508">
    <property type="entry name" value="FecR_C"/>
</dbReference>
<evidence type="ECO:0008006" key="5">
    <source>
        <dbReference type="Google" id="ProtNLM"/>
    </source>
</evidence>
<accession>A0A1Q5PCN4</accession>
<feature type="domain" description="Protein FecR C-terminal" evidence="2">
    <location>
        <begin position="325"/>
        <end position="392"/>
    </location>
</feature>
<evidence type="ECO:0000313" key="4">
    <source>
        <dbReference type="Proteomes" id="UP000186551"/>
    </source>
</evidence>
<dbReference type="PANTHER" id="PTHR30273">
    <property type="entry name" value="PERIPLASMIC SIGNAL SENSOR AND SIGMA FACTOR ACTIVATOR FECR-RELATED"/>
    <property type="match status" value="1"/>
</dbReference>
<evidence type="ECO:0000259" key="1">
    <source>
        <dbReference type="Pfam" id="PF04773"/>
    </source>
</evidence>
<sequence>MERNQEQFDKANLILRHLRDELSPLEEKELELWLSSGEGNRRLFEKIKGEQEQAMAFLSSLDTENAWQRIASQTVAQAPANSRWRNTSLWKYAAAISLILATSVVIYQTQLKKHSQTVATAKIEPAQKAEQILPGGDKAMLTSSDGTVFVLEELENGTVRDEKGVRVSKKDGLVSFEIAETGSEQVFFNTISTPVGGQYQVVLPDGSKVWLNAASSLHFPSAFTGRERVVELTGEGYFEISRDIQKPFIVKVNAATVEVLGTHFNIMSYANEGRIATTLLEGSVKVGNGSATKVLVPGQQATIGKEILLKEVDVDEAVAWKNGLFYFNNADIATVMRQLERWYGIEASYSGEKPKKHFSGIISRDTEIDKVLEMLALTRAIQFRTEGRKIIISGN</sequence>
<gene>
    <name evidence="3" type="ORF">A3841_16800</name>
</gene>
<dbReference type="EMBL" id="LVWA01000005">
    <property type="protein sequence ID" value="OKL40020.1"/>
    <property type="molecule type" value="Genomic_DNA"/>
</dbReference>
<dbReference type="PANTHER" id="PTHR30273:SF2">
    <property type="entry name" value="PROTEIN FECR"/>
    <property type="match status" value="1"/>
</dbReference>
<evidence type="ECO:0000313" key="3">
    <source>
        <dbReference type="EMBL" id="OKL40020.1"/>
    </source>
</evidence>
<dbReference type="STRING" id="1797110.A3841_16800"/>
<dbReference type="AlphaFoldDB" id="A0A1Q5PCN4"/>
<dbReference type="Pfam" id="PF16344">
    <property type="entry name" value="FecR_C"/>
    <property type="match status" value="1"/>
</dbReference>
<name>A0A1Q5PCN4_9BACT</name>
<reference evidence="3 4" key="1">
    <citation type="submission" date="2016-03" db="EMBL/GenBank/DDBJ databases">
        <title>Genome sequence of Pontibacter sp. nov., of the family cytophagaceae, isolated from marine sediment of the Yellow Sea, China.</title>
        <authorList>
            <person name="Zhang G."/>
            <person name="Zhang R."/>
        </authorList>
    </citation>
    <scope>NUCLEOTIDE SEQUENCE [LARGE SCALE GENOMIC DNA]</scope>
    <source>
        <strain evidence="3 4">S10-8</strain>
    </source>
</reference>